<dbReference type="InterPro" id="IPR029044">
    <property type="entry name" value="Nucleotide-diphossugar_trans"/>
</dbReference>
<protein>
    <submittedName>
        <fullName evidence="5">GT2 family glycosyltransferase</fullName>
    </submittedName>
</protein>
<organism evidence="5 6">
    <name type="scientific">Algoriphagus aquaeductus</name>
    <dbReference type="NCBI Taxonomy" id="475299"/>
    <lineage>
        <taxon>Bacteria</taxon>
        <taxon>Pseudomonadati</taxon>
        <taxon>Bacteroidota</taxon>
        <taxon>Cytophagia</taxon>
        <taxon>Cytophagales</taxon>
        <taxon>Cyclobacteriaceae</taxon>
        <taxon>Algoriphagus</taxon>
    </lineage>
</organism>
<comment type="caution">
    <text evidence="5">The sequence shown here is derived from an EMBL/GenBank/DDBJ whole genome shotgun (WGS) entry which is preliminary data.</text>
</comment>
<evidence type="ECO:0000259" key="4">
    <source>
        <dbReference type="Pfam" id="PF00535"/>
    </source>
</evidence>
<evidence type="ECO:0000256" key="2">
    <source>
        <dbReference type="ARBA" id="ARBA00022676"/>
    </source>
</evidence>
<reference evidence="5 6" key="1">
    <citation type="submission" date="2018-06" db="EMBL/GenBank/DDBJ databases">
        <title>Genomic Encyclopedia of Archaeal and Bacterial Type Strains, Phase II (KMG-II): from individual species to whole genera.</title>
        <authorList>
            <person name="Goeker M."/>
        </authorList>
    </citation>
    <scope>NUCLEOTIDE SEQUENCE [LARGE SCALE GENOMIC DNA]</scope>
    <source>
        <strain evidence="5 6">T4</strain>
    </source>
</reference>
<dbReference type="Proteomes" id="UP000248917">
    <property type="component" value="Unassembled WGS sequence"/>
</dbReference>
<proteinExistence type="inferred from homology"/>
<sequence length="280" mass="32351">MVTFNRCSFLYQILTRIYSFSWTYSRFMIVNNASEDGTLAVLEEFRDSLDLEIISLPENIGHGAALAKGLRRLNESGERPDYVVFLEDDSFPQSGYLDFLRQTIKNHSFSFISSGGYLVRLGKRINLSPKEGKILEADFGLFDGAIAKFENLMQIGYPVEDWFMMFDDFEYCYRIRKAGFRIGVMQNPYVEILHEGWGGGESHSHLWRTYYQSRNFILFVRKHLTWFSFLDALILNLKRLLGGLFVKNGLQLTKLRLKGYHAGLLGKTGKSLDLKTLREV</sequence>
<dbReference type="EMBL" id="QKTX01000024">
    <property type="protein sequence ID" value="PZV76715.1"/>
    <property type="molecule type" value="Genomic_DNA"/>
</dbReference>
<feature type="domain" description="Glycosyltransferase 2-like" evidence="4">
    <location>
        <begin position="1"/>
        <end position="111"/>
    </location>
</feature>
<dbReference type="Pfam" id="PF00535">
    <property type="entry name" value="Glycos_transf_2"/>
    <property type="match status" value="1"/>
</dbReference>
<evidence type="ECO:0000313" key="5">
    <source>
        <dbReference type="EMBL" id="PZV76715.1"/>
    </source>
</evidence>
<evidence type="ECO:0000256" key="3">
    <source>
        <dbReference type="ARBA" id="ARBA00022679"/>
    </source>
</evidence>
<dbReference type="SUPFAM" id="SSF53448">
    <property type="entry name" value="Nucleotide-diphospho-sugar transferases"/>
    <property type="match status" value="1"/>
</dbReference>
<accession>A0A326RIV6</accession>
<evidence type="ECO:0000313" key="6">
    <source>
        <dbReference type="Proteomes" id="UP000248917"/>
    </source>
</evidence>
<gene>
    <name evidence="5" type="ORF">CLV31_12440</name>
</gene>
<dbReference type="RefSeq" id="WP_181452685.1">
    <property type="nucleotide sequence ID" value="NZ_QKTX01000024.1"/>
</dbReference>
<keyword evidence="2" id="KW-0328">Glycosyltransferase</keyword>
<evidence type="ECO:0000256" key="1">
    <source>
        <dbReference type="ARBA" id="ARBA00006739"/>
    </source>
</evidence>
<keyword evidence="6" id="KW-1185">Reference proteome</keyword>
<dbReference type="Gene3D" id="3.90.550.10">
    <property type="entry name" value="Spore Coat Polysaccharide Biosynthesis Protein SpsA, Chain A"/>
    <property type="match status" value="1"/>
</dbReference>
<comment type="similarity">
    <text evidence="1">Belongs to the glycosyltransferase 2 family.</text>
</comment>
<dbReference type="PANTHER" id="PTHR43179:SF12">
    <property type="entry name" value="GALACTOFURANOSYLTRANSFERASE GLFT2"/>
    <property type="match status" value="1"/>
</dbReference>
<dbReference type="InterPro" id="IPR001173">
    <property type="entry name" value="Glyco_trans_2-like"/>
</dbReference>
<name>A0A326RIV6_9BACT</name>
<dbReference type="PANTHER" id="PTHR43179">
    <property type="entry name" value="RHAMNOSYLTRANSFERASE WBBL"/>
    <property type="match status" value="1"/>
</dbReference>
<dbReference type="GO" id="GO:0016757">
    <property type="term" value="F:glycosyltransferase activity"/>
    <property type="evidence" value="ECO:0007669"/>
    <property type="project" value="UniProtKB-KW"/>
</dbReference>
<keyword evidence="3 5" id="KW-0808">Transferase</keyword>
<dbReference type="AlphaFoldDB" id="A0A326RIV6"/>